<name>A0ABP4ZU77_9MICO</name>
<keyword evidence="1" id="KW-0805">Transcription regulation</keyword>
<dbReference type="Proteomes" id="UP001501094">
    <property type="component" value="Unassembled WGS sequence"/>
</dbReference>
<dbReference type="Gene3D" id="1.10.10.60">
    <property type="entry name" value="Homeodomain-like"/>
    <property type="match status" value="1"/>
</dbReference>
<sequence>MTAREPGQRERNKRARRGAIIDAAQRLVREHGYDAVTTGRIAAEAGVSARTFFNYFESKDQAVVGISPGAVVLDPGTSREFAAGGPTGHLLTDLGELLGGMLDHLGDDPARVMTAVELVRREPTLLEHHQDAVERHRTELIGLFEARCEAAPGTPHPDTLLALTGALAQATTLAWARSGGTEPIRAHLGRAAAELRGALSPAPRSPGTSSGEQGDRASSSGEGHAHGGFARG</sequence>
<dbReference type="InterPro" id="IPR001647">
    <property type="entry name" value="HTH_TetR"/>
</dbReference>
<dbReference type="PROSITE" id="PS01081">
    <property type="entry name" value="HTH_TETR_1"/>
    <property type="match status" value="1"/>
</dbReference>
<dbReference type="PROSITE" id="PS50977">
    <property type="entry name" value="HTH_TETR_2"/>
    <property type="match status" value="1"/>
</dbReference>
<dbReference type="EMBL" id="BAAANL010000008">
    <property type="protein sequence ID" value="GAA1872213.1"/>
    <property type="molecule type" value="Genomic_DNA"/>
</dbReference>
<keyword evidence="8" id="KW-1185">Reference proteome</keyword>
<gene>
    <name evidence="7" type="ORF">GCM10009751_34440</name>
</gene>
<dbReference type="RefSeq" id="WP_344105339.1">
    <property type="nucleotide sequence ID" value="NZ_BAAANL010000008.1"/>
</dbReference>
<dbReference type="PANTHER" id="PTHR30055:SF234">
    <property type="entry name" value="HTH-TYPE TRANSCRIPTIONAL REGULATOR BETI"/>
    <property type="match status" value="1"/>
</dbReference>
<organism evidence="7 8">
    <name type="scientific">Myceligenerans crystallogenes</name>
    <dbReference type="NCBI Taxonomy" id="316335"/>
    <lineage>
        <taxon>Bacteria</taxon>
        <taxon>Bacillati</taxon>
        <taxon>Actinomycetota</taxon>
        <taxon>Actinomycetes</taxon>
        <taxon>Micrococcales</taxon>
        <taxon>Promicromonosporaceae</taxon>
        <taxon>Myceligenerans</taxon>
    </lineage>
</organism>
<evidence type="ECO:0000313" key="8">
    <source>
        <dbReference type="Proteomes" id="UP001501094"/>
    </source>
</evidence>
<evidence type="ECO:0000256" key="5">
    <source>
        <dbReference type="SAM" id="MobiDB-lite"/>
    </source>
</evidence>
<proteinExistence type="predicted"/>
<dbReference type="SUPFAM" id="SSF46689">
    <property type="entry name" value="Homeodomain-like"/>
    <property type="match status" value="1"/>
</dbReference>
<evidence type="ECO:0000256" key="4">
    <source>
        <dbReference type="PROSITE-ProRule" id="PRU00335"/>
    </source>
</evidence>
<dbReference type="Gene3D" id="1.10.357.10">
    <property type="entry name" value="Tetracycline Repressor, domain 2"/>
    <property type="match status" value="1"/>
</dbReference>
<keyword evidence="2 4" id="KW-0238">DNA-binding</keyword>
<dbReference type="PRINTS" id="PR00455">
    <property type="entry name" value="HTHTETR"/>
</dbReference>
<dbReference type="InterPro" id="IPR009057">
    <property type="entry name" value="Homeodomain-like_sf"/>
</dbReference>
<feature type="domain" description="HTH tetR-type" evidence="6">
    <location>
        <begin position="14"/>
        <end position="74"/>
    </location>
</feature>
<reference evidence="8" key="1">
    <citation type="journal article" date="2019" name="Int. J. Syst. Evol. Microbiol.">
        <title>The Global Catalogue of Microorganisms (GCM) 10K type strain sequencing project: providing services to taxonomists for standard genome sequencing and annotation.</title>
        <authorList>
            <consortium name="The Broad Institute Genomics Platform"/>
            <consortium name="The Broad Institute Genome Sequencing Center for Infectious Disease"/>
            <person name="Wu L."/>
            <person name="Ma J."/>
        </authorList>
    </citation>
    <scope>NUCLEOTIDE SEQUENCE [LARGE SCALE GENOMIC DNA]</scope>
    <source>
        <strain evidence="8">JCM 14326</strain>
    </source>
</reference>
<dbReference type="InterPro" id="IPR023772">
    <property type="entry name" value="DNA-bd_HTH_TetR-type_CS"/>
</dbReference>
<comment type="caution">
    <text evidence="7">The sequence shown here is derived from an EMBL/GenBank/DDBJ whole genome shotgun (WGS) entry which is preliminary data.</text>
</comment>
<feature type="region of interest" description="Disordered" evidence="5">
    <location>
        <begin position="198"/>
        <end position="232"/>
    </location>
</feature>
<evidence type="ECO:0000259" key="6">
    <source>
        <dbReference type="PROSITE" id="PS50977"/>
    </source>
</evidence>
<keyword evidence="3" id="KW-0804">Transcription</keyword>
<accession>A0ABP4ZU77</accession>
<dbReference type="InterPro" id="IPR050109">
    <property type="entry name" value="HTH-type_TetR-like_transc_reg"/>
</dbReference>
<feature type="DNA-binding region" description="H-T-H motif" evidence="4">
    <location>
        <begin position="37"/>
        <end position="56"/>
    </location>
</feature>
<evidence type="ECO:0000256" key="1">
    <source>
        <dbReference type="ARBA" id="ARBA00023015"/>
    </source>
</evidence>
<evidence type="ECO:0000313" key="7">
    <source>
        <dbReference type="EMBL" id="GAA1872213.1"/>
    </source>
</evidence>
<dbReference type="PANTHER" id="PTHR30055">
    <property type="entry name" value="HTH-TYPE TRANSCRIPTIONAL REGULATOR RUTR"/>
    <property type="match status" value="1"/>
</dbReference>
<evidence type="ECO:0000256" key="2">
    <source>
        <dbReference type="ARBA" id="ARBA00023125"/>
    </source>
</evidence>
<dbReference type="Pfam" id="PF00440">
    <property type="entry name" value="TetR_N"/>
    <property type="match status" value="1"/>
</dbReference>
<evidence type="ECO:0000256" key="3">
    <source>
        <dbReference type="ARBA" id="ARBA00023163"/>
    </source>
</evidence>
<protein>
    <recommendedName>
        <fullName evidence="6">HTH tetR-type domain-containing protein</fullName>
    </recommendedName>
</protein>